<comment type="caution">
    <text evidence="1">The sequence shown here is derived from an EMBL/GenBank/DDBJ whole genome shotgun (WGS) entry which is preliminary data.</text>
</comment>
<accession>A0ABU5QRF4</accession>
<reference evidence="1 2" key="1">
    <citation type="submission" date="2023-12" db="EMBL/GenBank/DDBJ databases">
        <title>Novel species of the genus Arcicella isolated from rivers.</title>
        <authorList>
            <person name="Lu H."/>
        </authorList>
    </citation>
    <scope>NUCLEOTIDE SEQUENCE [LARGE SCALE GENOMIC DNA]</scope>
    <source>
        <strain evidence="1 2">LMG 21963</strain>
    </source>
</reference>
<name>A0ABU5QRF4_9BACT</name>
<organism evidence="1 2">
    <name type="scientific">Arcicella aquatica</name>
    <dbReference type="NCBI Taxonomy" id="217141"/>
    <lineage>
        <taxon>Bacteria</taxon>
        <taxon>Pseudomonadati</taxon>
        <taxon>Bacteroidota</taxon>
        <taxon>Cytophagia</taxon>
        <taxon>Cytophagales</taxon>
        <taxon>Flectobacillaceae</taxon>
        <taxon>Arcicella</taxon>
    </lineage>
</organism>
<sequence>MSNKEKIINNYIEGYNQFDIDKMVLDFDDNIIFENISNGEVNMTLSGITAFKEQAEQAKAYFSARTQTITSLEDKDDEVEVEIGYYAILGMDFPNGLKKGDELKLKGKSIFKFLDDKIIKLTDIS</sequence>
<gene>
    <name evidence="1" type="ORF">VB264_17765</name>
</gene>
<evidence type="ECO:0000313" key="1">
    <source>
        <dbReference type="EMBL" id="MEA5259648.1"/>
    </source>
</evidence>
<proteinExistence type="predicted"/>
<dbReference type="Gene3D" id="3.10.450.50">
    <property type="match status" value="1"/>
</dbReference>
<dbReference type="SUPFAM" id="SSF54427">
    <property type="entry name" value="NTF2-like"/>
    <property type="match status" value="1"/>
</dbReference>
<evidence type="ECO:0000313" key="2">
    <source>
        <dbReference type="Proteomes" id="UP001304671"/>
    </source>
</evidence>
<dbReference type="EMBL" id="JAYFUL010000034">
    <property type="protein sequence ID" value="MEA5259648.1"/>
    <property type="molecule type" value="Genomic_DNA"/>
</dbReference>
<keyword evidence="2" id="KW-1185">Reference proteome</keyword>
<protein>
    <submittedName>
        <fullName evidence="1">Nuclear transport factor 2 family protein</fullName>
    </submittedName>
</protein>
<dbReference type="InterPro" id="IPR032710">
    <property type="entry name" value="NTF2-like_dom_sf"/>
</dbReference>
<dbReference type="Proteomes" id="UP001304671">
    <property type="component" value="Unassembled WGS sequence"/>
</dbReference>
<dbReference type="RefSeq" id="WP_323251454.1">
    <property type="nucleotide sequence ID" value="NZ_JAYFUL010000034.1"/>
</dbReference>